<dbReference type="Pfam" id="PF13091">
    <property type="entry name" value="PLDc_2"/>
    <property type="match status" value="2"/>
</dbReference>
<evidence type="ECO:0000313" key="2">
    <source>
        <dbReference type="EMBL" id="HHH13891.1"/>
    </source>
</evidence>
<dbReference type="CDD" id="cd09111">
    <property type="entry name" value="PLDc_ymdC_like_1"/>
    <property type="match status" value="1"/>
</dbReference>
<name>A0A7C5IZT9_9GAMM</name>
<dbReference type="Proteomes" id="UP000886100">
    <property type="component" value="Unassembled WGS sequence"/>
</dbReference>
<feature type="domain" description="PLD phosphodiesterase" evidence="1">
    <location>
        <begin position="159"/>
        <end position="186"/>
    </location>
</feature>
<dbReference type="AlphaFoldDB" id="A0A7C5IZT9"/>
<dbReference type="SMART" id="SM00155">
    <property type="entry name" value="PLDc"/>
    <property type="match status" value="2"/>
</dbReference>
<dbReference type="GO" id="GO:0030572">
    <property type="term" value="F:phosphatidyltransferase activity"/>
    <property type="evidence" value="ECO:0007669"/>
    <property type="project" value="UniProtKB-ARBA"/>
</dbReference>
<protein>
    <submittedName>
        <fullName evidence="2">Phospholipase D family protein</fullName>
    </submittedName>
</protein>
<dbReference type="PANTHER" id="PTHR21248">
    <property type="entry name" value="CARDIOLIPIN SYNTHASE"/>
    <property type="match status" value="1"/>
</dbReference>
<comment type="caution">
    <text evidence="2">The sequence shown here is derived from an EMBL/GenBank/DDBJ whole genome shotgun (WGS) entry which is preliminary data.</text>
</comment>
<proteinExistence type="predicted"/>
<dbReference type="GO" id="GO:0032049">
    <property type="term" value="P:cardiolipin biosynthetic process"/>
    <property type="evidence" value="ECO:0007669"/>
    <property type="project" value="UniProtKB-ARBA"/>
</dbReference>
<sequence>MRLVLLLLAGLLGGCAVLPENMERPSSTAFTDVEGTPLGRVWRADPRSAEGMSAFYLLGNGLDAFVARAALARLATKSIDLQYYMIHDDHVGTLLMHEVLKAADRGVRVRILLDDIDEGHRDFRIAAFDLHPNIEVRIFNPFGRNVSRLWQYVTGFGRQTRRAHNKSFTVDNMAAVLGGRNIGDEYFERDPELAFQDLDVLGIGPVAREVSSSFDEYWNHELSYPAPLLAKRRPTEADHLDLRRRFEERARELEHSTYLDRLRHSDLARRLKARRLGFTWARARVFADPPEKLLQAPEQADSRLIDELLPYLESTQRELIVVSPYFVPGKAGVAFFRRLRERGVKVRILTNSLASTDVSIVHAGYVRYRKALLRAGVELWELNRVTSKEERKEMSEGYVGRSKSSLHAKSFVVDRRTLFIGSLNLDPRSVVQNTEIGVVIESPELAGEVANAFDRDVPEEAFRLELVKEPETGQEKILWHGRVNGRRATLESEPHAGFWRKLGIFFLRWLPIESQI</sequence>
<dbReference type="PROSITE" id="PS51257">
    <property type="entry name" value="PROKAR_LIPOPROTEIN"/>
    <property type="match status" value="1"/>
</dbReference>
<dbReference type="SUPFAM" id="SSF56024">
    <property type="entry name" value="Phospholipase D/nuclease"/>
    <property type="match status" value="2"/>
</dbReference>
<feature type="domain" description="PLD phosphodiesterase" evidence="1">
    <location>
        <begin position="402"/>
        <end position="429"/>
    </location>
</feature>
<dbReference type="InterPro" id="IPR001736">
    <property type="entry name" value="PLipase_D/transphosphatidylase"/>
</dbReference>
<gene>
    <name evidence="2" type="ORF">ENJ98_06600</name>
</gene>
<dbReference type="CDD" id="cd09113">
    <property type="entry name" value="PLDc_ymdC_like_2"/>
    <property type="match status" value="1"/>
</dbReference>
<dbReference type="Gene3D" id="3.30.870.10">
    <property type="entry name" value="Endonuclease Chain A"/>
    <property type="match status" value="2"/>
</dbReference>
<dbReference type="EMBL" id="DROM01000399">
    <property type="protein sequence ID" value="HHH13891.1"/>
    <property type="molecule type" value="Genomic_DNA"/>
</dbReference>
<accession>A0A7C5IZT9</accession>
<organism evidence="2">
    <name type="scientific">Thiolapillus brandeum</name>
    <dbReference type="NCBI Taxonomy" id="1076588"/>
    <lineage>
        <taxon>Bacteria</taxon>
        <taxon>Pseudomonadati</taxon>
        <taxon>Pseudomonadota</taxon>
        <taxon>Gammaproteobacteria</taxon>
        <taxon>Chromatiales</taxon>
        <taxon>Sedimenticolaceae</taxon>
        <taxon>Thiolapillus</taxon>
    </lineage>
</organism>
<dbReference type="InterPro" id="IPR025202">
    <property type="entry name" value="PLD-like_dom"/>
</dbReference>
<dbReference type="PROSITE" id="PS50035">
    <property type="entry name" value="PLD"/>
    <property type="match status" value="2"/>
</dbReference>
<evidence type="ECO:0000259" key="1">
    <source>
        <dbReference type="PROSITE" id="PS50035"/>
    </source>
</evidence>
<reference evidence="2" key="1">
    <citation type="journal article" date="2020" name="mSystems">
        <title>Genome- and Community-Level Interaction Insights into Carbon Utilization and Element Cycling Functions of Hydrothermarchaeota in Hydrothermal Sediment.</title>
        <authorList>
            <person name="Zhou Z."/>
            <person name="Liu Y."/>
            <person name="Xu W."/>
            <person name="Pan J."/>
            <person name="Luo Z.H."/>
            <person name="Li M."/>
        </authorList>
    </citation>
    <scope>NUCLEOTIDE SEQUENCE [LARGE SCALE GENOMIC DNA]</scope>
    <source>
        <strain evidence="2">HyVt-535</strain>
    </source>
</reference>
<dbReference type="PANTHER" id="PTHR21248:SF12">
    <property type="entry name" value="CARDIOLIPIN SYNTHASE C"/>
    <property type="match status" value="1"/>
</dbReference>